<evidence type="ECO:0000256" key="10">
    <source>
        <dbReference type="ARBA" id="ARBA00023240"/>
    </source>
</evidence>
<dbReference type="CDD" id="cd00190">
    <property type="entry name" value="Tryp_SPc"/>
    <property type="match status" value="1"/>
</dbReference>
<evidence type="ECO:0000256" key="14">
    <source>
        <dbReference type="ARBA" id="ARBA00084094"/>
    </source>
</evidence>
<feature type="chain" id="PRO_5044722613" description="trypsin" evidence="15">
    <location>
        <begin position="18"/>
        <end position="279"/>
    </location>
</feature>
<dbReference type="AlphaFoldDB" id="A0ABD0S9Q8"/>
<dbReference type="Pfam" id="PF00089">
    <property type="entry name" value="Trypsin"/>
    <property type="match status" value="1"/>
</dbReference>
<reference evidence="19 20" key="1">
    <citation type="submission" date="2024-06" db="EMBL/GenBank/DDBJ databases">
        <title>A chromosome-level genome assembly of beet webworm, Loxostege sticticalis.</title>
        <authorList>
            <person name="Zhang Y."/>
        </authorList>
    </citation>
    <scope>NUCLEOTIDE SEQUENCE [LARGE SCALE GENOMIC DNA]</scope>
    <source>
        <strain evidence="18">AQ026</strain>
        <strain evidence="17">AQ028</strain>
        <tissue evidence="17">Male pupae</tissue>
        <tissue evidence="18">Whole body</tissue>
    </source>
</reference>
<feature type="domain" description="Peptidase S1" evidence="16">
    <location>
        <begin position="33"/>
        <end position="273"/>
    </location>
</feature>
<dbReference type="PANTHER" id="PTHR24276:SF97">
    <property type="entry name" value="GH13245P2-RELATED"/>
    <property type="match status" value="1"/>
</dbReference>
<dbReference type="FunFam" id="2.40.10.10:FF:000068">
    <property type="entry name" value="transmembrane protease serine 2"/>
    <property type="match status" value="1"/>
</dbReference>
<keyword evidence="4" id="KW-0645">Protease</keyword>
<accession>A0ABD0S9Q8</accession>
<sequence>MLVPVILLFLQAQYWHGEAGVAKRFSPPKNAKILGGHDIDITEAPYQVSISFAGEHTCGGTLIDKDIVLTSSDCIGKLDSVDLSYFRIRVGSSTVDDGGYLHEIEKVVIHPRHKVLTYNLAVVKLSTPVTLSDKVQAIQMKEQGEEVADGENVRITGWGMNEELDWPEMLQMVEVQKINWDECVRAYDPPPESLTLPIHYIITPQMMCAGVAAADKSLSGGDEGGPLVHDGKLAGVALGSFYLFFDPDTYRYYPDQVYTKVSALRSWIDQTVQNITSHY</sequence>
<keyword evidence="15" id="KW-0732">Signal</keyword>
<dbReference type="Gene3D" id="2.40.10.10">
    <property type="entry name" value="Trypsin-like serine proteases"/>
    <property type="match status" value="1"/>
</dbReference>
<keyword evidence="6" id="KW-0378">Hydrolase</keyword>
<keyword evidence="3" id="KW-0800">Toxin</keyword>
<evidence type="ECO:0000259" key="16">
    <source>
        <dbReference type="PROSITE" id="PS50240"/>
    </source>
</evidence>
<evidence type="ECO:0000256" key="1">
    <source>
        <dbReference type="ARBA" id="ARBA00004239"/>
    </source>
</evidence>
<dbReference type="Proteomes" id="UP001549921">
    <property type="component" value="Unassembled WGS sequence"/>
</dbReference>
<comment type="similarity">
    <text evidence="2">Belongs to the peptidase S1 family.</text>
</comment>
<evidence type="ECO:0000256" key="13">
    <source>
        <dbReference type="ARBA" id="ARBA00055534"/>
    </source>
</evidence>
<gene>
    <name evidence="18" type="ORF">ABMA27_009794</name>
    <name evidence="17" type="ORF">ABMA28_010106</name>
</gene>
<evidence type="ECO:0000313" key="19">
    <source>
        <dbReference type="Proteomes" id="UP001549920"/>
    </source>
</evidence>
<dbReference type="EMBL" id="JBEUOH010000025">
    <property type="protein sequence ID" value="KAL0860400.1"/>
    <property type="molecule type" value="Genomic_DNA"/>
</dbReference>
<evidence type="ECO:0000313" key="17">
    <source>
        <dbReference type="EMBL" id="KAL0810789.1"/>
    </source>
</evidence>
<dbReference type="PRINTS" id="PR00722">
    <property type="entry name" value="CHYMOTRYPSIN"/>
</dbReference>
<keyword evidence="10" id="KW-1199">Hemostasis impairing toxin</keyword>
<evidence type="ECO:0000256" key="15">
    <source>
        <dbReference type="SAM" id="SignalP"/>
    </source>
</evidence>
<dbReference type="InterPro" id="IPR050430">
    <property type="entry name" value="Peptidase_S1"/>
</dbReference>
<dbReference type="InterPro" id="IPR009003">
    <property type="entry name" value="Peptidase_S1_PA"/>
</dbReference>
<dbReference type="EMBL" id="JBEDNZ010000025">
    <property type="protein sequence ID" value="KAL0810789.1"/>
    <property type="molecule type" value="Genomic_DNA"/>
</dbReference>
<keyword evidence="5" id="KW-0222">Digestion</keyword>
<dbReference type="PROSITE" id="PS50240">
    <property type="entry name" value="TRYPSIN_DOM"/>
    <property type="match status" value="1"/>
</dbReference>
<dbReference type="GO" id="GO:0006508">
    <property type="term" value="P:proteolysis"/>
    <property type="evidence" value="ECO:0007669"/>
    <property type="project" value="UniProtKB-KW"/>
</dbReference>
<name>A0ABD0S9Q8_LOXSC</name>
<dbReference type="GO" id="GO:0007586">
    <property type="term" value="P:digestion"/>
    <property type="evidence" value="ECO:0007669"/>
    <property type="project" value="UniProtKB-KW"/>
</dbReference>
<protein>
    <recommendedName>
        <fullName evidence="12">trypsin</fullName>
        <ecNumber evidence="12">3.4.21.4</ecNumber>
    </recommendedName>
</protein>
<keyword evidence="14" id="KW-1205">Fibrinolytic toxin</keyword>
<dbReference type="PANTHER" id="PTHR24276">
    <property type="entry name" value="POLYSERASE-RELATED"/>
    <property type="match status" value="1"/>
</dbReference>
<evidence type="ECO:0000256" key="11">
    <source>
        <dbReference type="ARBA" id="ARBA00036320"/>
    </source>
</evidence>
<dbReference type="InterPro" id="IPR043504">
    <property type="entry name" value="Peptidase_S1_PA_chymotrypsin"/>
</dbReference>
<evidence type="ECO:0000313" key="18">
    <source>
        <dbReference type="EMBL" id="KAL0860400.1"/>
    </source>
</evidence>
<comment type="function">
    <text evidence="13">Fibrinolytic activity; shows preferential cleavage of Arg-Gly bonds in all three fibrinogen chains. Contact with the caterpillars causes severe bleeding, due the anticoagulant effect of the protein.</text>
</comment>
<proteinExistence type="inferred from homology"/>
<dbReference type="InterPro" id="IPR001314">
    <property type="entry name" value="Peptidase_S1A"/>
</dbReference>
<comment type="catalytic activity">
    <reaction evidence="11">
        <text>Preferential cleavage: Arg-|-Xaa, Lys-|-Xaa.</text>
        <dbReference type="EC" id="3.4.21.4"/>
    </reaction>
</comment>
<dbReference type="InterPro" id="IPR001254">
    <property type="entry name" value="Trypsin_dom"/>
</dbReference>
<keyword evidence="8" id="KW-0865">Zymogen</keyword>
<dbReference type="SMART" id="SM00020">
    <property type="entry name" value="Tryp_SPc"/>
    <property type="match status" value="1"/>
</dbReference>
<dbReference type="GO" id="GO:0005576">
    <property type="term" value="C:extracellular region"/>
    <property type="evidence" value="ECO:0007669"/>
    <property type="project" value="UniProtKB-SubCell"/>
</dbReference>
<organism evidence="17 20">
    <name type="scientific">Loxostege sticticalis</name>
    <name type="common">Beet webworm moth</name>
    <dbReference type="NCBI Taxonomy" id="481309"/>
    <lineage>
        <taxon>Eukaryota</taxon>
        <taxon>Metazoa</taxon>
        <taxon>Ecdysozoa</taxon>
        <taxon>Arthropoda</taxon>
        <taxon>Hexapoda</taxon>
        <taxon>Insecta</taxon>
        <taxon>Pterygota</taxon>
        <taxon>Neoptera</taxon>
        <taxon>Endopterygota</taxon>
        <taxon>Lepidoptera</taxon>
        <taxon>Glossata</taxon>
        <taxon>Ditrysia</taxon>
        <taxon>Pyraloidea</taxon>
        <taxon>Crambidae</taxon>
        <taxon>Pyraustinae</taxon>
        <taxon>Loxostege</taxon>
    </lineage>
</organism>
<dbReference type="SUPFAM" id="SSF50494">
    <property type="entry name" value="Trypsin-like serine proteases"/>
    <property type="match status" value="1"/>
</dbReference>
<keyword evidence="9" id="KW-1015">Disulfide bond</keyword>
<evidence type="ECO:0000256" key="8">
    <source>
        <dbReference type="ARBA" id="ARBA00023145"/>
    </source>
</evidence>
<evidence type="ECO:0000256" key="7">
    <source>
        <dbReference type="ARBA" id="ARBA00022825"/>
    </source>
</evidence>
<dbReference type="GO" id="GO:0090729">
    <property type="term" value="F:toxin activity"/>
    <property type="evidence" value="ECO:0007669"/>
    <property type="project" value="UniProtKB-KW"/>
</dbReference>
<comment type="caution">
    <text evidence="17">The sequence shown here is derived from an EMBL/GenBank/DDBJ whole genome shotgun (WGS) entry which is preliminary data.</text>
</comment>
<keyword evidence="19" id="KW-1185">Reference proteome</keyword>
<evidence type="ECO:0000256" key="9">
    <source>
        <dbReference type="ARBA" id="ARBA00023157"/>
    </source>
</evidence>
<evidence type="ECO:0000256" key="2">
    <source>
        <dbReference type="ARBA" id="ARBA00007664"/>
    </source>
</evidence>
<comment type="subcellular location">
    <subcellularLocation>
        <location evidence="1">Secreted</location>
        <location evidence="1">Extracellular space</location>
    </subcellularLocation>
</comment>
<keyword evidence="7" id="KW-0720">Serine protease</keyword>
<dbReference type="GO" id="GO:0004252">
    <property type="term" value="F:serine-type endopeptidase activity"/>
    <property type="evidence" value="ECO:0007669"/>
    <property type="project" value="UniProtKB-EC"/>
</dbReference>
<evidence type="ECO:0000256" key="5">
    <source>
        <dbReference type="ARBA" id="ARBA00022757"/>
    </source>
</evidence>
<evidence type="ECO:0000256" key="4">
    <source>
        <dbReference type="ARBA" id="ARBA00022670"/>
    </source>
</evidence>
<dbReference type="Proteomes" id="UP001549920">
    <property type="component" value="Unassembled WGS sequence"/>
</dbReference>
<evidence type="ECO:0000313" key="20">
    <source>
        <dbReference type="Proteomes" id="UP001549921"/>
    </source>
</evidence>
<evidence type="ECO:0000256" key="6">
    <source>
        <dbReference type="ARBA" id="ARBA00022801"/>
    </source>
</evidence>
<evidence type="ECO:0000256" key="12">
    <source>
        <dbReference type="ARBA" id="ARBA00038868"/>
    </source>
</evidence>
<dbReference type="EC" id="3.4.21.4" evidence="12"/>
<feature type="signal peptide" evidence="15">
    <location>
        <begin position="1"/>
        <end position="17"/>
    </location>
</feature>
<evidence type="ECO:0000256" key="3">
    <source>
        <dbReference type="ARBA" id="ARBA00022656"/>
    </source>
</evidence>